<dbReference type="Proteomes" id="UP001145069">
    <property type="component" value="Unassembled WGS sequence"/>
</dbReference>
<keyword evidence="2" id="KW-0067">ATP-binding</keyword>
<keyword evidence="6" id="KW-0378">Hydrolase</keyword>
<dbReference type="PANTHER" id="PTHR30580:SF1">
    <property type="entry name" value="COMF OPERON PROTEIN 1"/>
    <property type="match status" value="1"/>
</dbReference>
<dbReference type="InterPro" id="IPR014001">
    <property type="entry name" value="Helicase_ATP-bd"/>
</dbReference>
<feature type="domain" description="Helicase C-terminal" evidence="5">
    <location>
        <begin position="339"/>
        <end position="483"/>
    </location>
</feature>
<dbReference type="GO" id="GO:0006310">
    <property type="term" value="P:DNA recombination"/>
    <property type="evidence" value="ECO:0007669"/>
    <property type="project" value="TreeGrafter"/>
</dbReference>
<organism evidence="6 7">
    <name type="scientific">Aquibacillus salsiterrae</name>
    <dbReference type="NCBI Taxonomy" id="2950439"/>
    <lineage>
        <taxon>Bacteria</taxon>
        <taxon>Bacillati</taxon>
        <taxon>Bacillota</taxon>
        <taxon>Bacilli</taxon>
        <taxon>Bacillales</taxon>
        <taxon>Bacillaceae</taxon>
        <taxon>Aquibacillus</taxon>
    </lineage>
</organism>
<dbReference type="GO" id="GO:0006270">
    <property type="term" value="P:DNA replication initiation"/>
    <property type="evidence" value="ECO:0007669"/>
    <property type="project" value="TreeGrafter"/>
</dbReference>
<evidence type="ECO:0000313" key="7">
    <source>
        <dbReference type="Proteomes" id="UP001145069"/>
    </source>
</evidence>
<dbReference type="SMART" id="SM00487">
    <property type="entry name" value="DEXDc"/>
    <property type="match status" value="1"/>
</dbReference>
<dbReference type="Gene3D" id="3.40.50.300">
    <property type="entry name" value="P-loop containing nucleotide triphosphate hydrolases"/>
    <property type="match status" value="2"/>
</dbReference>
<dbReference type="AlphaFoldDB" id="A0A9X3WCY8"/>
<feature type="domain" description="Helicase ATP-binding" evidence="4">
    <location>
        <begin position="155"/>
        <end position="307"/>
    </location>
</feature>
<keyword evidence="3" id="KW-0238">DNA-binding</keyword>
<name>A0A9X3WCY8_9BACI</name>
<evidence type="ECO:0000259" key="5">
    <source>
        <dbReference type="PROSITE" id="PS51194"/>
    </source>
</evidence>
<dbReference type="PROSITE" id="PS51194">
    <property type="entry name" value="HELICASE_CTER"/>
    <property type="match status" value="1"/>
</dbReference>
<dbReference type="GO" id="GO:0043138">
    <property type="term" value="F:3'-5' DNA helicase activity"/>
    <property type="evidence" value="ECO:0007669"/>
    <property type="project" value="TreeGrafter"/>
</dbReference>
<dbReference type="GO" id="GO:0016787">
    <property type="term" value="F:hydrolase activity"/>
    <property type="evidence" value="ECO:0007669"/>
    <property type="project" value="InterPro"/>
</dbReference>
<reference evidence="6" key="1">
    <citation type="submission" date="2022-06" db="EMBL/GenBank/DDBJ databases">
        <title>Aquibacillus sp. a new bacterium isolated from soil saline samples.</title>
        <authorList>
            <person name="Galisteo C."/>
            <person name="De La Haba R."/>
            <person name="Sanchez-Porro C."/>
            <person name="Ventosa A."/>
        </authorList>
    </citation>
    <scope>NUCLEOTIDE SEQUENCE</scope>
    <source>
        <strain evidence="6">3ASR75-54</strain>
    </source>
</reference>
<dbReference type="InterPro" id="IPR027417">
    <property type="entry name" value="P-loop_NTPase"/>
</dbReference>
<keyword evidence="6" id="KW-0347">Helicase</keyword>
<dbReference type="Pfam" id="PF00271">
    <property type="entry name" value="Helicase_C"/>
    <property type="match status" value="1"/>
</dbReference>
<evidence type="ECO:0000259" key="4">
    <source>
        <dbReference type="PROSITE" id="PS51192"/>
    </source>
</evidence>
<dbReference type="PROSITE" id="PS51192">
    <property type="entry name" value="HELICASE_ATP_BIND_1"/>
    <property type="match status" value="1"/>
</dbReference>
<comment type="caution">
    <text evidence="6">The sequence shown here is derived from an EMBL/GenBank/DDBJ whole genome shotgun (WGS) entry which is preliminary data.</text>
</comment>
<dbReference type="GO" id="GO:0006302">
    <property type="term" value="P:double-strand break repair"/>
    <property type="evidence" value="ECO:0007669"/>
    <property type="project" value="TreeGrafter"/>
</dbReference>
<gene>
    <name evidence="6" type="ORF">NC799_04230</name>
</gene>
<dbReference type="InterPro" id="IPR001650">
    <property type="entry name" value="Helicase_C-like"/>
</dbReference>
<dbReference type="RefSeq" id="WP_272445103.1">
    <property type="nucleotide sequence ID" value="NZ_JAMQKC010000002.1"/>
</dbReference>
<keyword evidence="1" id="KW-0547">Nucleotide-binding</keyword>
<dbReference type="InterPro" id="IPR006935">
    <property type="entry name" value="Helicase/UvrB_N"/>
</dbReference>
<dbReference type="GO" id="GO:0003677">
    <property type="term" value="F:DNA binding"/>
    <property type="evidence" value="ECO:0007669"/>
    <property type="project" value="UniProtKB-KW"/>
</dbReference>
<sequence length="483" mass="53970">MINSIIPSLRAYFSPSYDWIPKATSNLVANQPLSLRYGGKLLLREDIELDDTTFDTLCRQSYFQMIPALEQYLSGYRCKRCGNKTQHLFAKFACARCGNSHHYCRKCVEMGRVLACQPLYYWTGPPPVWEGCDDPLLWNGTLTKHQQLASSEIAHAMEKGRAELLTWAVCGAGKTEMLFYGIANVLRAGKRVCLATPRADVVRELLPRFRHVFPKTTIDGLYGGSEDKAGTGQLIIATTHQLIRYAQAFDVVIIDEIDAFPYHADPTLPFVTKRAAKPSAAMIYLTATPRHNQLQRIRTNRLPVVFVPVRFHGHPLPVPTFCSCSRLKQTLATSQAPQAFYQWYYNRKEKERQLLIFVPRVDLAERMVSSLSANLSVSAISAVHAADTDRADKVQQFRDRKLFVLVTTTILERGVTFPSVDVAVIDAGHSVFDQAALVQIAGRAGRSPDDPTGEVVFFHDGKSEAMVGAVKTIKAMNKKGEQA</sequence>
<dbReference type="Pfam" id="PF04851">
    <property type="entry name" value="ResIII"/>
    <property type="match status" value="1"/>
</dbReference>
<evidence type="ECO:0000256" key="3">
    <source>
        <dbReference type="ARBA" id="ARBA00023125"/>
    </source>
</evidence>
<dbReference type="SUPFAM" id="SSF52540">
    <property type="entry name" value="P-loop containing nucleoside triphosphate hydrolases"/>
    <property type="match status" value="1"/>
</dbReference>
<evidence type="ECO:0000313" key="6">
    <source>
        <dbReference type="EMBL" id="MDC3416121.1"/>
    </source>
</evidence>
<dbReference type="PANTHER" id="PTHR30580">
    <property type="entry name" value="PRIMOSOMAL PROTEIN N"/>
    <property type="match status" value="1"/>
</dbReference>
<dbReference type="EMBL" id="JAMQKC010000002">
    <property type="protein sequence ID" value="MDC3416121.1"/>
    <property type="molecule type" value="Genomic_DNA"/>
</dbReference>
<keyword evidence="7" id="KW-1185">Reference proteome</keyword>
<evidence type="ECO:0000256" key="2">
    <source>
        <dbReference type="ARBA" id="ARBA00022840"/>
    </source>
</evidence>
<proteinExistence type="predicted"/>
<accession>A0A9X3WCY8</accession>
<evidence type="ECO:0000256" key="1">
    <source>
        <dbReference type="ARBA" id="ARBA00022741"/>
    </source>
</evidence>
<dbReference type="GO" id="GO:0005524">
    <property type="term" value="F:ATP binding"/>
    <property type="evidence" value="ECO:0007669"/>
    <property type="project" value="UniProtKB-KW"/>
</dbReference>
<dbReference type="SMART" id="SM00490">
    <property type="entry name" value="HELICc"/>
    <property type="match status" value="1"/>
</dbReference>
<protein>
    <submittedName>
        <fullName evidence="6">DEAD/DEAH box helicase family protein</fullName>
    </submittedName>
</protein>